<dbReference type="InterPro" id="IPR024788">
    <property type="entry name" value="Malectin-like_Carb-bd_dom"/>
</dbReference>
<dbReference type="GO" id="GO:0005524">
    <property type="term" value="F:ATP binding"/>
    <property type="evidence" value="ECO:0007669"/>
    <property type="project" value="UniProtKB-UniRule"/>
</dbReference>
<dbReference type="FunFam" id="3.30.200.20:FF:000394">
    <property type="entry name" value="Leucine-rich repeat receptor-like protein kinase"/>
    <property type="match status" value="1"/>
</dbReference>
<dbReference type="InterPro" id="IPR000719">
    <property type="entry name" value="Prot_kinase_dom"/>
</dbReference>
<evidence type="ECO:0000256" key="11">
    <source>
        <dbReference type="SAM" id="Phobius"/>
    </source>
</evidence>
<dbReference type="Pfam" id="PF07714">
    <property type="entry name" value="PK_Tyr_Ser-Thr"/>
    <property type="match status" value="1"/>
</dbReference>
<dbReference type="AlphaFoldDB" id="J3MWR5"/>
<dbReference type="HOGENOM" id="CLU_000288_41_2_1"/>
<protein>
    <recommendedName>
        <fullName evidence="2">non-specific serine/threonine protein kinase</fullName>
        <ecNumber evidence="2">2.7.11.1</ecNumber>
    </recommendedName>
</protein>
<dbReference type="eggNOG" id="ENOG502QQCZ">
    <property type="taxonomic scope" value="Eukaryota"/>
</dbReference>
<evidence type="ECO:0000313" key="13">
    <source>
        <dbReference type="EnsemblPlants" id="OB09G14440.1"/>
    </source>
</evidence>
<evidence type="ECO:0000256" key="4">
    <source>
        <dbReference type="ARBA" id="ARBA00022679"/>
    </source>
</evidence>
<feature type="domain" description="Protein kinase" evidence="12">
    <location>
        <begin position="291"/>
        <end position="564"/>
    </location>
</feature>
<dbReference type="PROSITE" id="PS00108">
    <property type="entry name" value="PROTEIN_KINASE_ST"/>
    <property type="match status" value="1"/>
</dbReference>
<evidence type="ECO:0000256" key="10">
    <source>
        <dbReference type="PROSITE-ProRule" id="PRU10141"/>
    </source>
</evidence>
<dbReference type="InterPro" id="IPR008271">
    <property type="entry name" value="Ser/Thr_kinase_AS"/>
</dbReference>
<dbReference type="OMA" id="VEISWES"/>
<dbReference type="PROSITE" id="PS00107">
    <property type="entry name" value="PROTEIN_KINASE_ATP"/>
    <property type="match status" value="1"/>
</dbReference>
<reference evidence="13" key="1">
    <citation type="journal article" date="2013" name="Nat. Commun.">
        <title>Whole-genome sequencing of Oryza brachyantha reveals mechanisms underlying Oryza genome evolution.</title>
        <authorList>
            <person name="Chen J."/>
            <person name="Huang Q."/>
            <person name="Gao D."/>
            <person name="Wang J."/>
            <person name="Lang Y."/>
            <person name="Liu T."/>
            <person name="Li B."/>
            <person name="Bai Z."/>
            <person name="Luis Goicoechea J."/>
            <person name="Liang C."/>
            <person name="Chen C."/>
            <person name="Zhang W."/>
            <person name="Sun S."/>
            <person name="Liao Y."/>
            <person name="Zhang X."/>
            <person name="Yang L."/>
            <person name="Song C."/>
            <person name="Wang M."/>
            <person name="Shi J."/>
            <person name="Liu G."/>
            <person name="Liu J."/>
            <person name="Zhou H."/>
            <person name="Zhou W."/>
            <person name="Yu Q."/>
            <person name="An N."/>
            <person name="Chen Y."/>
            <person name="Cai Q."/>
            <person name="Wang B."/>
            <person name="Liu B."/>
            <person name="Min J."/>
            <person name="Huang Y."/>
            <person name="Wu H."/>
            <person name="Li Z."/>
            <person name="Zhang Y."/>
            <person name="Yin Y."/>
            <person name="Song W."/>
            <person name="Jiang J."/>
            <person name="Jackson S.A."/>
            <person name="Wing R.A."/>
            <person name="Wang J."/>
            <person name="Chen M."/>
        </authorList>
    </citation>
    <scope>NUCLEOTIDE SEQUENCE [LARGE SCALE GENOMIC DNA]</scope>
    <source>
        <strain evidence="13">cv. IRGC 101232</strain>
    </source>
</reference>
<proteinExistence type="predicted"/>
<keyword evidence="4" id="KW-0808">Transferase</keyword>
<reference evidence="13" key="2">
    <citation type="submission" date="2013-04" db="UniProtKB">
        <authorList>
            <consortium name="EnsemblPlants"/>
        </authorList>
    </citation>
    <scope>IDENTIFICATION</scope>
</reference>
<evidence type="ECO:0000313" key="14">
    <source>
        <dbReference type="Proteomes" id="UP000006038"/>
    </source>
</evidence>
<dbReference type="SMART" id="SM00220">
    <property type="entry name" value="S_TKc"/>
    <property type="match status" value="1"/>
</dbReference>
<sequence>MPSNSAWNNISTESSVKENANYAEPLSVMQTAVESVSTNTTLEVPVWEDQTPAREFILILHFADFQNSQLRQFNITFNNNGRDNYSPPHLATDAFVDRWKAPDGKYTVRCRATAASKLPPMLNAYEFYAIISHDNPMTSPTDWMASEWFDVIQEGIRTTGTTQAAFATPARDLSNSNLHGAISNNFTLFTALQYFLDSNGDPCIPAPPPEKNGNRTLIIAISVVVPVIAIVALVLAYLIWRHKRKPNVSSADLPRELEVNIAPASRKDNGDPLTKVENRRFTYKELEKITNNFVQFIGQGGFGLVYYGRLENGMEVAVKVRSESSSHGLDEFFAEVQSLTKVHHRNLVSLVGYCREKDHLALVYEYMARGSLYDHMRGNNGVRETLNWRTRLRVVIEAAQGLDYLHKGCNLPIIHRDVKTQNILLGQNLQAKIADFGLCKTYLSDTQTHISVNPAGSAGYMDPECYQTGRLTESSDVYSFGVVLLQIVTGESPILPGQGHIIQLVRKKISAGNISLVADARLGDAYDVSSMWKVVDIALSCTADIGVERPTMAAVVIQLKESLVLEEARLDSGFRGSISTMSDTSVPTTTTLSPLAR</sequence>
<evidence type="ECO:0000256" key="6">
    <source>
        <dbReference type="ARBA" id="ARBA00022777"/>
    </source>
</evidence>
<evidence type="ECO:0000256" key="9">
    <source>
        <dbReference type="ARBA" id="ARBA00048679"/>
    </source>
</evidence>
<name>J3MWR5_ORYBR</name>
<dbReference type="Pfam" id="PF12819">
    <property type="entry name" value="Malectin_like"/>
    <property type="match status" value="1"/>
</dbReference>
<dbReference type="GO" id="GO:0004674">
    <property type="term" value="F:protein serine/threonine kinase activity"/>
    <property type="evidence" value="ECO:0007669"/>
    <property type="project" value="UniProtKB-KW"/>
</dbReference>
<dbReference type="PANTHER" id="PTHR45631:SF6">
    <property type="entry name" value="OS09G0352000 PROTEIN"/>
    <property type="match status" value="1"/>
</dbReference>
<evidence type="ECO:0000256" key="5">
    <source>
        <dbReference type="ARBA" id="ARBA00022741"/>
    </source>
</evidence>
<dbReference type="EC" id="2.7.11.1" evidence="2"/>
<evidence type="ECO:0000256" key="8">
    <source>
        <dbReference type="ARBA" id="ARBA00047899"/>
    </source>
</evidence>
<dbReference type="Proteomes" id="UP000006038">
    <property type="component" value="Chromosome 9"/>
</dbReference>
<evidence type="ECO:0000256" key="2">
    <source>
        <dbReference type="ARBA" id="ARBA00012513"/>
    </source>
</evidence>
<evidence type="ECO:0000259" key="12">
    <source>
        <dbReference type="PROSITE" id="PS50011"/>
    </source>
</evidence>
<dbReference type="Gramene" id="OB09G14440.1">
    <property type="protein sequence ID" value="OB09G14440.1"/>
    <property type="gene ID" value="OB09G14440"/>
</dbReference>
<keyword evidence="6" id="KW-0418">Kinase</keyword>
<dbReference type="Gene3D" id="3.30.200.20">
    <property type="entry name" value="Phosphorylase Kinase, domain 1"/>
    <property type="match status" value="1"/>
</dbReference>
<dbReference type="GO" id="GO:0016020">
    <property type="term" value="C:membrane"/>
    <property type="evidence" value="ECO:0007669"/>
    <property type="project" value="UniProtKB-SubCell"/>
</dbReference>
<dbReference type="EnsemblPlants" id="OB09G14440.1">
    <property type="protein sequence ID" value="OB09G14440.1"/>
    <property type="gene ID" value="OB09G14440"/>
</dbReference>
<dbReference type="Gene3D" id="1.10.510.10">
    <property type="entry name" value="Transferase(Phosphotransferase) domain 1"/>
    <property type="match status" value="1"/>
</dbReference>
<organism evidence="13">
    <name type="scientific">Oryza brachyantha</name>
    <name type="common">malo sina</name>
    <dbReference type="NCBI Taxonomy" id="4533"/>
    <lineage>
        <taxon>Eukaryota</taxon>
        <taxon>Viridiplantae</taxon>
        <taxon>Streptophyta</taxon>
        <taxon>Embryophyta</taxon>
        <taxon>Tracheophyta</taxon>
        <taxon>Spermatophyta</taxon>
        <taxon>Magnoliopsida</taxon>
        <taxon>Liliopsida</taxon>
        <taxon>Poales</taxon>
        <taxon>Poaceae</taxon>
        <taxon>BOP clade</taxon>
        <taxon>Oryzoideae</taxon>
        <taxon>Oryzeae</taxon>
        <taxon>Oryzinae</taxon>
        <taxon>Oryza</taxon>
    </lineage>
</organism>
<evidence type="ECO:0000256" key="3">
    <source>
        <dbReference type="ARBA" id="ARBA00022527"/>
    </source>
</evidence>
<keyword evidence="5 10" id="KW-0547">Nucleotide-binding</keyword>
<dbReference type="InterPro" id="IPR017441">
    <property type="entry name" value="Protein_kinase_ATP_BS"/>
</dbReference>
<evidence type="ECO:0000256" key="1">
    <source>
        <dbReference type="ARBA" id="ARBA00004167"/>
    </source>
</evidence>
<comment type="catalytic activity">
    <reaction evidence="8">
        <text>L-threonyl-[protein] + ATP = O-phospho-L-threonyl-[protein] + ADP + H(+)</text>
        <dbReference type="Rhea" id="RHEA:46608"/>
        <dbReference type="Rhea" id="RHEA-COMP:11060"/>
        <dbReference type="Rhea" id="RHEA-COMP:11605"/>
        <dbReference type="ChEBI" id="CHEBI:15378"/>
        <dbReference type="ChEBI" id="CHEBI:30013"/>
        <dbReference type="ChEBI" id="CHEBI:30616"/>
        <dbReference type="ChEBI" id="CHEBI:61977"/>
        <dbReference type="ChEBI" id="CHEBI:456216"/>
        <dbReference type="EC" id="2.7.11.1"/>
    </reaction>
</comment>
<comment type="catalytic activity">
    <reaction evidence="9">
        <text>L-seryl-[protein] + ATP = O-phospho-L-seryl-[protein] + ADP + H(+)</text>
        <dbReference type="Rhea" id="RHEA:17989"/>
        <dbReference type="Rhea" id="RHEA-COMP:9863"/>
        <dbReference type="Rhea" id="RHEA-COMP:11604"/>
        <dbReference type="ChEBI" id="CHEBI:15378"/>
        <dbReference type="ChEBI" id="CHEBI:29999"/>
        <dbReference type="ChEBI" id="CHEBI:30616"/>
        <dbReference type="ChEBI" id="CHEBI:83421"/>
        <dbReference type="ChEBI" id="CHEBI:456216"/>
        <dbReference type="EC" id="2.7.11.1"/>
    </reaction>
</comment>
<dbReference type="SUPFAM" id="SSF56112">
    <property type="entry name" value="Protein kinase-like (PK-like)"/>
    <property type="match status" value="1"/>
</dbReference>
<keyword evidence="11" id="KW-0472">Membrane</keyword>
<keyword evidence="11" id="KW-0812">Transmembrane</keyword>
<comment type="subcellular location">
    <subcellularLocation>
        <location evidence="1">Membrane</location>
        <topology evidence="1">Single-pass membrane protein</topology>
    </subcellularLocation>
</comment>
<keyword evidence="7 10" id="KW-0067">ATP-binding</keyword>
<dbReference type="InterPro" id="IPR001245">
    <property type="entry name" value="Ser-Thr/Tyr_kinase_cat_dom"/>
</dbReference>
<dbReference type="STRING" id="4533.J3MWR5"/>
<evidence type="ECO:0000256" key="7">
    <source>
        <dbReference type="ARBA" id="ARBA00022840"/>
    </source>
</evidence>
<feature type="transmembrane region" description="Helical" evidence="11">
    <location>
        <begin position="217"/>
        <end position="240"/>
    </location>
</feature>
<keyword evidence="14" id="KW-1185">Reference proteome</keyword>
<feature type="binding site" evidence="10">
    <location>
        <position position="319"/>
    </location>
    <ligand>
        <name>ATP</name>
        <dbReference type="ChEBI" id="CHEBI:30616"/>
    </ligand>
</feature>
<dbReference type="PANTHER" id="PTHR45631">
    <property type="entry name" value="OS07G0107800 PROTEIN-RELATED"/>
    <property type="match status" value="1"/>
</dbReference>
<dbReference type="InterPro" id="IPR011009">
    <property type="entry name" value="Kinase-like_dom_sf"/>
</dbReference>
<keyword evidence="3" id="KW-0723">Serine/threonine-protein kinase</keyword>
<dbReference type="FunFam" id="1.10.510.10:FF:001023">
    <property type="entry name" value="Os07g0541700 protein"/>
    <property type="match status" value="1"/>
</dbReference>
<dbReference type="PROSITE" id="PS50011">
    <property type="entry name" value="PROTEIN_KINASE_DOM"/>
    <property type="match status" value="1"/>
</dbReference>
<accession>J3MWR5</accession>
<keyword evidence="11" id="KW-1133">Transmembrane helix</keyword>